<evidence type="ECO:0000313" key="1">
    <source>
        <dbReference type="EMBL" id="JAD36132.1"/>
    </source>
</evidence>
<dbReference type="AlphaFoldDB" id="A0A0A8ZMT3"/>
<proteinExistence type="predicted"/>
<organism evidence="1">
    <name type="scientific">Arundo donax</name>
    <name type="common">Giant reed</name>
    <name type="synonym">Donax arundinaceus</name>
    <dbReference type="NCBI Taxonomy" id="35708"/>
    <lineage>
        <taxon>Eukaryota</taxon>
        <taxon>Viridiplantae</taxon>
        <taxon>Streptophyta</taxon>
        <taxon>Embryophyta</taxon>
        <taxon>Tracheophyta</taxon>
        <taxon>Spermatophyta</taxon>
        <taxon>Magnoliopsida</taxon>
        <taxon>Liliopsida</taxon>
        <taxon>Poales</taxon>
        <taxon>Poaceae</taxon>
        <taxon>PACMAD clade</taxon>
        <taxon>Arundinoideae</taxon>
        <taxon>Arundineae</taxon>
        <taxon>Arundo</taxon>
    </lineage>
</organism>
<accession>A0A0A8ZMT3</accession>
<name>A0A0A8ZMT3_ARUDO</name>
<reference evidence="1" key="1">
    <citation type="submission" date="2014-09" db="EMBL/GenBank/DDBJ databases">
        <authorList>
            <person name="Magalhaes I.L.F."/>
            <person name="Oliveira U."/>
            <person name="Santos F.R."/>
            <person name="Vidigal T.H.D.A."/>
            <person name="Brescovit A.D."/>
            <person name="Santos A.J."/>
        </authorList>
    </citation>
    <scope>NUCLEOTIDE SEQUENCE</scope>
    <source>
        <tissue evidence="1">Shoot tissue taken approximately 20 cm above the soil surface</tissue>
    </source>
</reference>
<dbReference type="EMBL" id="GBRH01261763">
    <property type="protein sequence ID" value="JAD36132.1"/>
    <property type="molecule type" value="Transcribed_RNA"/>
</dbReference>
<reference evidence="1" key="2">
    <citation type="journal article" date="2015" name="Data Brief">
        <title>Shoot transcriptome of the giant reed, Arundo donax.</title>
        <authorList>
            <person name="Barrero R.A."/>
            <person name="Guerrero F.D."/>
            <person name="Moolhuijzen P."/>
            <person name="Goolsby J.A."/>
            <person name="Tidwell J."/>
            <person name="Bellgard S.E."/>
            <person name="Bellgard M.I."/>
        </authorList>
    </citation>
    <scope>NUCLEOTIDE SEQUENCE</scope>
    <source>
        <tissue evidence="1">Shoot tissue taken approximately 20 cm above the soil surface</tissue>
    </source>
</reference>
<protein>
    <submittedName>
        <fullName evidence="1">Uncharacterized protein</fullName>
    </submittedName>
</protein>
<sequence>MPFGSLEGRLFGKHSQTFFASCLV</sequence>